<proteinExistence type="predicted"/>
<accession>A0A0F9LVX7</accession>
<dbReference type="Pfam" id="PF06812">
    <property type="entry name" value="ImpA_N"/>
    <property type="match status" value="1"/>
</dbReference>
<dbReference type="Pfam" id="PF16989">
    <property type="entry name" value="T6SS_VasJ"/>
    <property type="match status" value="1"/>
</dbReference>
<evidence type="ECO:0000256" key="1">
    <source>
        <dbReference type="SAM" id="MobiDB-lite"/>
    </source>
</evidence>
<comment type="caution">
    <text evidence="3">The sequence shown here is derived from an EMBL/GenBank/DDBJ whole genome shotgun (WGS) entry which is preliminary data.</text>
</comment>
<evidence type="ECO:0000313" key="3">
    <source>
        <dbReference type="EMBL" id="KKM61237.1"/>
    </source>
</evidence>
<organism evidence="3">
    <name type="scientific">marine sediment metagenome</name>
    <dbReference type="NCBI Taxonomy" id="412755"/>
    <lineage>
        <taxon>unclassified sequences</taxon>
        <taxon>metagenomes</taxon>
        <taxon>ecological metagenomes</taxon>
    </lineage>
</organism>
<feature type="domain" description="ImpA N-terminal" evidence="2">
    <location>
        <begin position="15"/>
        <end position="127"/>
    </location>
</feature>
<sequence length="492" mass="53610">MQVIEQHPYVEQIVAPFEGESATGIALGEDADLGFLENEVMKVGSLAHADIDWGKVESGSLKILSARSKDLKVLGFLMISLQRGGDGERFGLSLYLLNCVLETWWEEGWPYPGDKGKRARKMMFTQMLQRTVKRVAGVAFDASVGDGRRFCLAVLAKLETQAQEREMPCDALADVRRAVENLPQAQDTSAHSEQGAGENPEGVSGKNSATSPAGSSDAKSHSAKAASTMSASPSFGALTLDPSNERATRQGLLKVADMLTATEPERPLGYQIRRYALWQSISSVPPTRDGKRSDLAAVSADRVAEYRDALEKSPDQVLWQRIEQSVSVSPFWLDGHWLSAGVASALGCESCADAIRTAVDELVKRLPQLADITFNDGSPFVSAEVQEWLWSAPSPAHTGGGASPWEQAYETARELVAQKGLAPAMQLLEDGLASAREPREQFYWRLASARLMKEAGLISLATRQIQDLQHQVSGLAMEDWEPALLKKLERLA</sequence>
<dbReference type="EMBL" id="LAZR01011520">
    <property type="protein sequence ID" value="KKM61237.1"/>
    <property type="molecule type" value="Genomic_DNA"/>
</dbReference>
<dbReference type="InterPro" id="IPR010657">
    <property type="entry name" value="ImpA_N"/>
</dbReference>
<dbReference type="PANTHER" id="PTHR37024">
    <property type="entry name" value="TYPE VI SECRETION SYSTEM DUF2094 AND IMPA-RELATED DOMAIN PROTEIN"/>
    <property type="match status" value="1"/>
</dbReference>
<reference evidence="3" key="1">
    <citation type="journal article" date="2015" name="Nature">
        <title>Complex archaea that bridge the gap between prokaryotes and eukaryotes.</title>
        <authorList>
            <person name="Spang A."/>
            <person name="Saw J.H."/>
            <person name="Jorgensen S.L."/>
            <person name="Zaremba-Niedzwiedzka K."/>
            <person name="Martijn J."/>
            <person name="Lind A.E."/>
            <person name="van Eijk R."/>
            <person name="Schleper C."/>
            <person name="Guy L."/>
            <person name="Ettema T.J."/>
        </authorList>
    </citation>
    <scope>NUCLEOTIDE SEQUENCE</scope>
</reference>
<feature type="region of interest" description="Disordered" evidence="1">
    <location>
        <begin position="184"/>
        <end position="243"/>
    </location>
</feature>
<protein>
    <recommendedName>
        <fullName evidence="2">ImpA N-terminal domain-containing protein</fullName>
    </recommendedName>
</protein>
<dbReference type="AlphaFoldDB" id="A0A0F9LVX7"/>
<dbReference type="InterPro" id="IPR017739">
    <property type="entry name" value="T6SS-assoc_VCA0119"/>
</dbReference>
<gene>
    <name evidence="3" type="ORF">LCGC14_1533730</name>
</gene>
<evidence type="ECO:0000259" key="2">
    <source>
        <dbReference type="Pfam" id="PF06812"/>
    </source>
</evidence>
<name>A0A0F9LVX7_9ZZZZ</name>
<dbReference type="NCBIfam" id="TIGR03362">
    <property type="entry name" value="VI_chp_7"/>
    <property type="match status" value="1"/>
</dbReference>
<feature type="compositionally biased region" description="Low complexity" evidence="1">
    <location>
        <begin position="213"/>
        <end position="234"/>
    </location>
</feature>
<dbReference type="PANTHER" id="PTHR37024:SF3">
    <property type="entry name" value="TYPE VI SECRETION SYSTEM PROTEIN TSSA"/>
    <property type="match status" value="1"/>
</dbReference>